<dbReference type="Gene3D" id="1.25.40.390">
    <property type="match status" value="1"/>
</dbReference>
<dbReference type="EMBL" id="JAAGNZ010000003">
    <property type="protein sequence ID" value="NEU70246.1"/>
    <property type="molecule type" value="Genomic_DNA"/>
</dbReference>
<protein>
    <submittedName>
        <fullName evidence="1">RagB/SusD family nutrient uptake outer membrane protein</fullName>
    </submittedName>
</protein>
<proteinExistence type="predicted"/>
<dbReference type="InterPro" id="IPR011990">
    <property type="entry name" value="TPR-like_helical_dom_sf"/>
</dbReference>
<reference evidence="1 2" key="1">
    <citation type="submission" date="2020-02" db="EMBL/GenBank/DDBJ databases">
        <title>Draft genome sequence of two Spirosoma agri KCTC 52727 and Spirosoma terrae KCTC 52035.</title>
        <authorList>
            <person name="Rojas J."/>
            <person name="Ambika Manirajan B."/>
            <person name="Ratering S."/>
            <person name="Suarez C."/>
            <person name="Schnell S."/>
        </authorList>
    </citation>
    <scope>NUCLEOTIDE SEQUENCE [LARGE SCALE GENOMIC DNA]</scope>
    <source>
        <strain evidence="1 2">KCTC 52727</strain>
    </source>
</reference>
<evidence type="ECO:0000313" key="2">
    <source>
        <dbReference type="Proteomes" id="UP000477386"/>
    </source>
</evidence>
<organism evidence="1 2">
    <name type="scientific">Spirosoma agri</name>
    <dbReference type="NCBI Taxonomy" id="1987381"/>
    <lineage>
        <taxon>Bacteria</taxon>
        <taxon>Pseudomonadati</taxon>
        <taxon>Bacteroidota</taxon>
        <taxon>Cytophagia</taxon>
        <taxon>Cytophagales</taxon>
        <taxon>Cytophagaceae</taxon>
        <taxon>Spirosoma</taxon>
    </lineage>
</organism>
<dbReference type="SUPFAM" id="SSF48452">
    <property type="entry name" value="TPR-like"/>
    <property type="match status" value="1"/>
</dbReference>
<sequence>MIRWKAGRLIQNSETTLSMKLTPALRKAYEAAGVNLSGIVLNADNYILIYPNITARTWSDKLYLFSLPLQELNLNAKLLPQNPGW</sequence>
<gene>
    <name evidence="1" type="ORF">GK091_25435</name>
</gene>
<comment type="caution">
    <text evidence="1">The sequence shown here is derived from an EMBL/GenBank/DDBJ whole genome shotgun (WGS) entry which is preliminary data.</text>
</comment>
<keyword evidence="2" id="KW-1185">Reference proteome</keyword>
<accession>A0A6M0IPN9</accession>
<dbReference type="AlphaFoldDB" id="A0A6M0IPN9"/>
<dbReference type="Proteomes" id="UP000477386">
    <property type="component" value="Unassembled WGS sequence"/>
</dbReference>
<name>A0A6M0IPN9_9BACT</name>
<evidence type="ECO:0000313" key="1">
    <source>
        <dbReference type="EMBL" id="NEU70246.1"/>
    </source>
</evidence>